<dbReference type="AlphaFoldDB" id="A0A839CPQ1"/>
<organism evidence="1 2">
    <name type="scientific">Klebsiella grimontii</name>
    <dbReference type="NCBI Taxonomy" id="2058152"/>
    <lineage>
        <taxon>Bacteria</taxon>
        <taxon>Pseudomonadati</taxon>
        <taxon>Pseudomonadota</taxon>
        <taxon>Gammaproteobacteria</taxon>
        <taxon>Enterobacterales</taxon>
        <taxon>Enterobacteriaceae</taxon>
        <taxon>Klebsiella/Raoultella group</taxon>
        <taxon>Klebsiella</taxon>
    </lineage>
</organism>
<comment type="caution">
    <text evidence="1">The sequence shown here is derived from an EMBL/GenBank/DDBJ whole genome shotgun (WGS) entry which is preliminary data.</text>
</comment>
<gene>
    <name evidence="1" type="ORF">HV064_19460</name>
</gene>
<accession>A0A839CPQ1</accession>
<proteinExistence type="predicted"/>
<name>A0A839CPQ1_9ENTR</name>
<evidence type="ECO:0000313" key="2">
    <source>
        <dbReference type="Proteomes" id="UP000557483"/>
    </source>
</evidence>
<reference evidence="1 2" key="1">
    <citation type="submission" date="2020-06" db="EMBL/GenBank/DDBJ databases">
        <title>REHAB project genomes.</title>
        <authorList>
            <person name="Shaw L.P."/>
        </authorList>
    </citation>
    <scope>NUCLEOTIDE SEQUENCE [LARGE SCALE GENOMIC DNA]</scope>
    <source>
        <strain evidence="1 2">RHBSTW-00092</strain>
    </source>
</reference>
<dbReference type="EMBL" id="JABXRN010000001">
    <property type="protein sequence ID" value="MBA8126058.1"/>
    <property type="molecule type" value="Genomic_DNA"/>
</dbReference>
<dbReference type="Proteomes" id="UP000557483">
    <property type="component" value="Unassembled WGS sequence"/>
</dbReference>
<evidence type="ECO:0000313" key="1">
    <source>
        <dbReference type="EMBL" id="MBA8126058.1"/>
    </source>
</evidence>
<protein>
    <submittedName>
        <fullName evidence="1">Uncharacterized protein</fullName>
    </submittedName>
</protein>
<dbReference type="RefSeq" id="WP_032429590.1">
    <property type="nucleotide sequence ID" value="NZ_JABXQY010000001.1"/>
</dbReference>
<sequence length="87" mass="9399">MTKHAREFNYGYGVSKIVSIELSSTGAAVGLSADGGEKIQVWMDIKSFFDLKPVPGKWLVDGYGGERFVVDDAGLSKLGEEVLDEEG</sequence>